<name>A0A8S9KES6_BRACR</name>
<comment type="caution">
    <text evidence="1">The sequence shown here is derived from an EMBL/GenBank/DDBJ whole genome shotgun (WGS) entry which is preliminary data.</text>
</comment>
<reference evidence="1" key="1">
    <citation type="submission" date="2019-12" db="EMBL/GenBank/DDBJ databases">
        <title>Genome sequencing and annotation of Brassica cretica.</title>
        <authorList>
            <person name="Studholme D.J."/>
            <person name="Sarris P.F."/>
        </authorList>
    </citation>
    <scope>NUCLEOTIDE SEQUENCE</scope>
    <source>
        <strain evidence="1">PFS-102/07</strain>
        <tissue evidence="1">Leaf</tissue>
    </source>
</reference>
<dbReference type="EMBL" id="QGKY02000164">
    <property type="protein sequence ID" value="KAF2592307.1"/>
    <property type="molecule type" value="Genomic_DNA"/>
</dbReference>
<gene>
    <name evidence="1" type="ORF">F2Q70_00043438</name>
</gene>
<proteinExistence type="predicted"/>
<sequence length="73" mass="8033">MGRRYCAASNKTDEEVEIHFRPDDIVIAVGDVFYAIANVEMGDAAWTLVVLYLTSTNESETGLLQPTVTVIDP</sequence>
<protein>
    <submittedName>
        <fullName evidence="1">Uncharacterized protein</fullName>
    </submittedName>
</protein>
<organism evidence="1">
    <name type="scientific">Brassica cretica</name>
    <name type="common">Mustard</name>
    <dbReference type="NCBI Taxonomy" id="69181"/>
    <lineage>
        <taxon>Eukaryota</taxon>
        <taxon>Viridiplantae</taxon>
        <taxon>Streptophyta</taxon>
        <taxon>Embryophyta</taxon>
        <taxon>Tracheophyta</taxon>
        <taxon>Spermatophyta</taxon>
        <taxon>Magnoliopsida</taxon>
        <taxon>eudicotyledons</taxon>
        <taxon>Gunneridae</taxon>
        <taxon>Pentapetalae</taxon>
        <taxon>rosids</taxon>
        <taxon>malvids</taxon>
        <taxon>Brassicales</taxon>
        <taxon>Brassicaceae</taxon>
        <taxon>Brassiceae</taxon>
        <taxon>Brassica</taxon>
    </lineage>
</organism>
<evidence type="ECO:0000313" key="1">
    <source>
        <dbReference type="EMBL" id="KAF2592307.1"/>
    </source>
</evidence>
<accession>A0A8S9KES6</accession>
<dbReference type="AlphaFoldDB" id="A0A8S9KES6"/>